<evidence type="ECO:0000313" key="7">
    <source>
        <dbReference type="EMBL" id="KAL3078147.1"/>
    </source>
</evidence>
<evidence type="ECO:0000313" key="8">
    <source>
        <dbReference type="Proteomes" id="UP001620626"/>
    </source>
</evidence>
<evidence type="ECO:0000256" key="4">
    <source>
        <dbReference type="ARBA" id="ARBA00022989"/>
    </source>
</evidence>
<comment type="caution">
    <text evidence="6">Lacks conserved residue(s) required for the propagation of feature annotation.</text>
</comment>
<dbReference type="InterPro" id="IPR000609">
    <property type="entry name" value="7TM_GPCR_serpentine_rcpt_Srg"/>
</dbReference>
<gene>
    <name evidence="7" type="ORF">niasHT_031316</name>
</gene>
<dbReference type="EMBL" id="JBICBT010001211">
    <property type="protein sequence ID" value="KAL3078147.1"/>
    <property type="molecule type" value="Genomic_DNA"/>
</dbReference>
<dbReference type="GO" id="GO:0016020">
    <property type="term" value="C:membrane"/>
    <property type="evidence" value="ECO:0007669"/>
    <property type="project" value="UniProtKB-SubCell"/>
</dbReference>
<evidence type="ECO:0000256" key="3">
    <source>
        <dbReference type="ARBA" id="ARBA00022692"/>
    </source>
</evidence>
<keyword evidence="5 6" id="KW-0472">Membrane</keyword>
<proteinExistence type="inferred from homology"/>
<evidence type="ECO:0000256" key="6">
    <source>
        <dbReference type="RuleBase" id="RU280813"/>
    </source>
</evidence>
<dbReference type="SUPFAM" id="SSF81321">
    <property type="entry name" value="Family A G protein-coupled receptor-like"/>
    <property type="match status" value="1"/>
</dbReference>
<evidence type="ECO:0000256" key="1">
    <source>
        <dbReference type="ARBA" id="ARBA00004141"/>
    </source>
</evidence>
<dbReference type="GO" id="GO:0007606">
    <property type="term" value="P:sensory perception of chemical stimulus"/>
    <property type="evidence" value="ECO:0007669"/>
    <property type="project" value="UniProtKB-UniRule"/>
</dbReference>
<evidence type="ECO:0000256" key="5">
    <source>
        <dbReference type="ARBA" id="ARBA00023136"/>
    </source>
</evidence>
<accession>A0ABD2IGB5</accession>
<keyword evidence="8" id="KW-1185">Reference proteome</keyword>
<keyword evidence="3 6" id="KW-0812">Transmembrane</keyword>
<reference evidence="7 8" key="1">
    <citation type="submission" date="2024-10" db="EMBL/GenBank/DDBJ databases">
        <authorList>
            <person name="Kim D."/>
        </authorList>
    </citation>
    <scope>NUCLEOTIDE SEQUENCE [LARGE SCALE GENOMIC DNA]</scope>
    <source>
        <strain evidence="7">BH-2024</strain>
    </source>
</reference>
<feature type="transmembrane region" description="Helical" evidence="6">
    <location>
        <begin position="160"/>
        <end position="183"/>
    </location>
</feature>
<sequence>MSLNRFCAICCSQMYRRHWSPKISKYLLAIIFLFALAIAVPILWHSVCFRLSEVRTPFGQGQHKIVGPVFMEISTQKIYYNITKMFAISHLAFLLFAYPLMCRRIRQMNLKQRSHRVEVRMCYAIILLSIANLLFAIYLITWEILSRRHAELSPIAEWSLLMIVDFYDLNSPYGLIITSKIILNKYLL</sequence>
<comment type="similarity">
    <text evidence="2 6">Belongs to the nematode receptor-like protein srg family.</text>
</comment>
<feature type="transmembrane region" description="Helical" evidence="6">
    <location>
        <begin position="121"/>
        <end position="140"/>
    </location>
</feature>
<dbReference type="Gene3D" id="1.20.1070.10">
    <property type="entry name" value="Rhodopsin 7-helix transmembrane proteins"/>
    <property type="match status" value="1"/>
</dbReference>
<feature type="transmembrane region" description="Helical" evidence="6">
    <location>
        <begin position="78"/>
        <end position="100"/>
    </location>
</feature>
<dbReference type="AlphaFoldDB" id="A0ABD2IGB5"/>
<protein>
    <recommendedName>
        <fullName evidence="6">Serpentine receptor class gamma</fullName>
    </recommendedName>
</protein>
<dbReference type="Pfam" id="PF02118">
    <property type="entry name" value="Srg"/>
    <property type="match status" value="1"/>
</dbReference>
<comment type="subcellular location">
    <subcellularLocation>
        <location evidence="1">Membrane</location>
        <topology evidence="1">Multi-pass membrane protein</topology>
    </subcellularLocation>
</comment>
<evidence type="ECO:0000256" key="2">
    <source>
        <dbReference type="ARBA" id="ARBA00005692"/>
    </source>
</evidence>
<name>A0ABD2IGB5_9BILA</name>
<feature type="transmembrane region" description="Helical" evidence="6">
    <location>
        <begin position="26"/>
        <end position="44"/>
    </location>
</feature>
<keyword evidence="4 6" id="KW-1133">Transmembrane helix</keyword>
<dbReference type="Proteomes" id="UP001620626">
    <property type="component" value="Unassembled WGS sequence"/>
</dbReference>
<organism evidence="7 8">
    <name type="scientific">Heterodera trifolii</name>
    <dbReference type="NCBI Taxonomy" id="157864"/>
    <lineage>
        <taxon>Eukaryota</taxon>
        <taxon>Metazoa</taxon>
        <taxon>Ecdysozoa</taxon>
        <taxon>Nematoda</taxon>
        <taxon>Chromadorea</taxon>
        <taxon>Rhabditida</taxon>
        <taxon>Tylenchina</taxon>
        <taxon>Tylenchomorpha</taxon>
        <taxon>Tylenchoidea</taxon>
        <taxon>Heteroderidae</taxon>
        <taxon>Heteroderinae</taxon>
        <taxon>Heterodera</taxon>
    </lineage>
</organism>
<comment type="caution">
    <text evidence="7">The sequence shown here is derived from an EMBL/GenBank/DDBJ whole genome shotgun (WGS) entry which is preliminary data.</text>
</comment>